<gene>
    <name evidence="2" type="ORF">LTR09_005106</name>
</gene>
<keyword evidence="1" id="KW-0812">Transmembrane</keyword>
<keyword evidence="1" id="KW-1133">Transmembrane helix</keyword>
<organism evidence="2 3">
    <name type="scientific">Extremus antarcticus</name>
    <dbReference type="NCBI Taxonomy" id="702011"/>
    <lineage>
        <taxon>Eukaryota</taxon>
        <taxon>Fungi</taxon>
        <taxon>Dikarya</taxon>
        <taxon>Ascomycota</taxon>
        <taxon>Pezizomycotina</taxon>
        <taxon>Dothideomycetes</taxon>
        <taxon>Dothideomycetidae</taxon>
        <taxon>Mycosphaerellales</taxon>
        <taxon>Extremaceae</taxon>
        <taxon>Extremus</taxon>
    </lineage>
</organism>
<evidence type="ECO:0000256" key="1">
    <source>
        <dbReference type="SAM" id="Phobius"/>
    </source>
</evidence>
<dbReference type="Proteomes" id="UP001271007">
    <property type="component" value="Unassembled WGS sequence"/>
</dbReference>
<keyword evidence="1" id="KW-0472">Membrane</keyword>
<comment type="caution">
    <text evidence="2">The sequence shown here is derived from an EMBL/GenBank/DDBJ whole genome shotgun (WGS) entry which is preliminary data.</text>
</comment>
<evidence type="ECO:0000313" key="2">
    <source>
        <dbReference type="EMBL" id="KAK3053826.1"/>
    </source>
</evidence>
<feature type="transmembrane region" description="Helical" evidence="1">
    <location>
        <begin position="49"/>
        <end position="69"/>
    </location>
</feature>
<protein>
    <submittedName>
        <fullName evidence="2">Uncharacterized protein</fullName>
    </submittedName>
</protein>
<dbReference type="AlphaFoldDB" id="A0AAJ0DH38"/>
<reference evidence="2" key="1">
    <citation type="submission" date="2023-04" db="EMBL/GenBank/DDBJ databases">
        <title>Black Yeasts Isolated from many extreme environments.</title>
        <authorList>
            <person name="Coleine C."/>
            <person name="Stajich J.E."/>
            <person name="Selbmann L."/>
        </authorList>
    </citation>
    <scope>NUCLEOTIDE SEQUENCE</scope>
    <source>
        <strain evidence="2">CCFEE 5312</strain>
    </source>
</reference>
<dbReference type="EMBL" id="JAWDJX010000014">
    <property type="protein sequence ID" value="KAK3053826.1"/>
    <property type="molecule type" value="Genomic_DNA"/>
</dbReference>
<accession>A0AAJ0DH38</accession>
<keyword evidence="3" id="KW-1185">Reference proteome</keyword>
<sequence length="141" mass="15642">MASEVDMASPCESGRTSLLGSTIKHAAEAILRLIVSNPSATDQTACIEGYSIIQAILYASLVVVAFLFTRYEGPYQHADGENLMPKARKSWKLISLDSFAISVFLLLWMLKEDDLHFTLAMPSDDDWERLGSLFSWALCCC</sequence>
<proteinExistence type="predicted"/>
<name>A0AAJ0DH38_9PEZI</name>
<feature type="transmembrane region" description="Helical" evidence="1">
    <location>
        <begin position="90"/>
        <end position="110"/>
    </location>
</feature>
<evidence type="ECO:0000313" key="3">
    <source>
        <dbReference type="Proteomes" id="UP001271007"/>
    </source>
</evidence>